<proteinExistence type="predicted"/>
<evidence type="ECO:0000313" key="3">
    <source>
        <dbReference type="EMBL" id="CAF3525524.1"/>
    </source>
</evidence>
<protein>
    <submittedName>
        <fullName evidence="2">Uncharacterized protein</fullName>
    </submittedName>
</protein>
<sequence length="609" mass="69635">MLKCYDDNSYNTFDNQYRPSLVHNCYSCMIFIELLPTTTILSKIKQKSLVTIDEDDLDYYPNKRFANYVNENDSISVRTTLHPFLYYTQNDQQQQHRYVPNRRCIKEQESPVYGYDDKNCFCNTDYCNANIERCKLEISFKPIFPCYDGFTNSLTIRQKCRSCQIRAIKATYYSSNLQYQCLTFGWIDISNNNDSEQKSCTCQKAMCNEDFLTCNLQRQTYLFKKDKVVESSTVPITPYFISNPFWNRWTSAWKANYKNKQYNEVTATKTISRNWWLTTTIATTTTPATTTTTTIATTTITTTPATITTTTIATTTITTTTIAPTTIVTTTIATTTTTTTTTSTTTKTSTYSAILNVDSVNSSLVLTENVTVMDYIPTLTSPNFYNEADVKSISMNMQNSTSMIVEQEQSSFQEILKTTTHFDWTTQQTTQHNQILMDYTNDYDSDQNIESEQFNEGSLSDVESRDDIAINNSLLLTNTISKLNYSHQQKFDDLSESLPILINLTVDYSSIVNYSNISEPLSTTTMIRNFQTSSAVRKLTENTIASVLVKSFTQNIENRTEFLNDSNNSIFSAEFIQLRGRYNSGCIKICSHLFLFLCTGILWIFLSVS</sequence>
<gene>
    <name evidence="2" type="ORF">GPM918_LOCUS9078</name>
    <name evidence="1" type="ORF">OVA965_LOCUS1801</name>
    <name evidence="4" type="ORF">SRO942_LOCUS9079</name>
    <name evidence="3" type="ORF">TMI583_LOCUS1801</name>
</gene>
<evidence type="ECO:0000313" key="5">
    <source>
        <dbReference type="Proteomes" id="UP000663829"/>
    </source>
</evidence>
<keyword evidence="5" id="KW-1185">Reference proteome</keyword>
<dbReference type="EMBL" id="CAJNOK010000355">
    <property type="protein sequence ID" value="CAF0747270.1"/>
    <property type="molecule type" value="Genomic_DNA"/>
</dbReference>
<dbReference type="Proteomes" id="UP000681722">
    <property type="component" value="Unassembled WGS sequence"/>
</dbReference>
<dbReference type="Proteomes" id="UP000682733">
    <property type="component" value="Unassembled WGS sequence"/>
</dbReference>
<accession>A0A814A9T7</accession>
<dbReference type="OrthoDB" id="10009116at2759"/>
<comment type="caution">
    <text evidence="2">The sequence shown here is derived from an EMBL/GenBank/DDBJ whole genome shotgun (WGS) entry which is preliminary data.</text>
</comment>
<dbReference type="EMBL" id="CAJOBC010001650">
    <property type="protein sequence ID" value="CAF3690981.1"/>
    <property type="molecule type" value="Genomic_DNA"/>
</dbReference>
<dbReference type="EMBL" id="CAJOBA010000355">
    <property type="protein sequence ID" value="CAF3525524.1"/>
    <property type="molecule type" value="Genomic_DNA"/>
</dbReference>
<name>A0A814A9T7_9BILA</name>
<dbReference type="Proteomes" id="UP000677228">
    <property type="component" value="Unassembled WGS sequence"/>
</dbReference>
<dbReference type="AlphaFoldDB" id="A0A814A9T7"/>
<organism evidence="2 5">
    <name type="scientific">Didymodactylos carnosus</name>
    <dbReference type="NCBI Taxonomy" id="1234261"/>
    <lineage>
        <taxon>Eukaryota</taxon>
        <taxon>Metazoa</taxon>
        <taxon>Spiralia</taxon>
        <taxon>Gnathifera</taxon>
        <taxon>Rotifera</taxon>
        <taxon>Eurotatoria</taxon>
        <taxon>Bdelloidea</taxon>
        <taxon>Philodinida</taxon>
        <taxon>Philodinidae</taxon>
        <taxon>Didymodactylos</taxon>
    </lineage>
</organism>
<evidence type="ECO:0000313" key="2">
    <source>
        <dbReference type="EMBL" id="CAF0909657.1"/>
    </source>
</evidence>
<evidence type="ECO:0000313" key="4">
    <source>
        <dbReference type="EMBL" id="CAF3690981.1"/>
    </source>
</evidence>
<dbReference type="EMBL" id="CAJNOQ010001650">
    <property type="protein sequence ID" value="CAF0909657.1"/>
    <property type="molecule type" value="Genomic_DNA"/>
</dbReference>
<dbReference type="Proteomes" id="UP000663829">
    <property type="component" value="Unassembled WGS sequence"/>
</dbReference>
<evidence type="ECO:0000313" key="1">
    <source>
        <dbReference type="EMBL" id="CAF0747270.1"/>
    </source>
</evidence>
<reference evidence="2" key="1">
    <citation type="submission" date="2021-02" db="EMBL/GenBank/DDBJ databases">
        <authorList>
            <person name="Nowell W R."/>
        </authorList>
    </citation>
    <scope>NUCLEOTIDE SEQUENCE</scope>
</reference>